<comment type="caution">
    <text evidence="2">The sequence shown here is derived from an EMBL/GenBank/DDBJ whole genome shotgun (WGS) entry which is preliminary data.</text>
</comment>
<reference evidence="2" key="1">
    <citation type="journal article" date="2014" name="Front. Microbiol.">
        <title>High frequency of phylogenetically diverse reductive dehalogenase-homologous genes in deep subseafloor sedimentary metagenomes.</title>
        <authorList>
            <person name="Kawai M."/>
            <person name="Futagami T."/>
            <person name="Toyoda A."/>
            <person name="Takaki Y."/>
            <person name="Nishi S."/>
            <person name="Hori S."/>
            <person name="Arai W."/>
            <person name="Tsubouchi T."/>
            <person name="Morono Y."/>
            <person name="Uchiyama I."/>
            <person name="Ito T."/>
            <person name="Fujiyama A."/>
            <person name="Inagaki F."/>
            <person name="Takami H."/>
        </authorList>
    </citation>
    <scope>NUCLEOTIDE SEQUENCE</scope>
    <source>
        <strain evidence="2">Expedition CK06-06</strain>
    </source>
</reference>
<name>X0VBV0_9ZZZZ</name>
<protein>
    <recommendedName>
        <fullName evidence="1">Bacteriophage Mu GpT domain-containing protein</fullName>
    </recommendedName>
</protein>
<accession>X0VBV0</accession>
<dbReference type="EMBL" id="BARS01014916">
    <property type="protein sequence ID" value="GAF98065.1"/>
    <property type="molecule type" value="Genomic_DNA"/>
</dbReference>
<gene>
    <name evidence="2" type="ORF">S01H1_24775</name>
</gene>
<evidence type="ECO:0000259" key="1">
    <source>
        <dbReference type="Pfam" id="PF10124"/>
    </source>
</evidence>
<dbReference type="InterPro" id="IPR018774">
    <property type="entry name" value="Phage_Mu_GpT"/>
</dbReference>
<proteinExistence type="predicted"/>
<feature type="non-terminal residue" evidence="2">
    <location>
        <position position="176"/>
    </location>
</feature>
<sequence length="176" mass="19713">MSAQGLGTRGIIGEYFRRMEQDTGLPWVNGISNHFGSDQLTETYEFLGQTPVFREWIGGRNAKGLLDFNFTITNKHYESTLELTERQRARDKSSQVEIRIADQVRRAQSHWASLLTTLIVAGEAALCYDGQFFFDDDHAEGASGSQSNDISIDISDFAVATAGTITNLLLWKLSWL</sequence>
<dbReference type="AlphaFoldDB" id="X0VBV0"/>
<dbReference type="Pfam" id="PF10124">
    <property type="entry name" value="Mu-like_gpT"/>
    <property type="match status" value="1"/>
</dbReference>
<evidence type="ECO:0000313" key="2">
    <source>
        <dbReference type="EMBL" id="GAF98065.1"/>
    </source>
</evidence>
<organism evidence="2">
    <name type="scientific">marine sediment metagenome</name>
    <dbReference type="NCBI Taxonomy" id="412755"/>
    <lineage>
        <taxon>unclassified sequences</taxon>
        <taxon>metagenomes</taxon>
        <taxon>ecological metagenomes</taxon>
    </lineage>
</organism>
<feature type="domain" description="Bacteriophage Mu GpT" evidence="1">
    <location>
        <begin position="27"/>
        <end position="149"/>
    </location>
</feature>